<keyword evidence="3 8" id="KW-0349">Heme</keyword>
<keyword evidence="7 9" id="KW-0503">Monooxygenase</keyword>
<evidence type="ECO:0000256" key="7">
    <source>
        <dbReference type="ARBA" id="ARBA00023033"/>
    </source>
</evidence>
<evidence type="ECO:0000256" key="4">
    <source>
        <dbReference type="ARBA" id="ARBA00022723"/>
    </source>
</evidence>
<dbReference type="EMBL" id="LJZO01000021">
    <property type="protein sequence ID" value="ROV96143.1"/>
    <property type="molecule type" value="Genomic_DNA"/>
</dbReference>
<keyword evidence="5 9" id="KW-0560">Oxidoreductase</keyword>
<evidence type="ECO:0000256" key="10">
    <source>
        <dbReference type="SAM" id="Phobius"/>
    </source>
</evidence>
<evidence type="ECO:0000256" key="9">
    <source>
        <dbReference type="RuleBase" id="RU000461"/>
    </source>
</evidence>
<dbReference type="InterPro" id="IPR017972">
    <property type="entry name" value="Cyt_P450_CS"/>
</dbReference>
<comment type="similarity">
    <text evidence="2 9">Belongs to the cytochrome P450 family.</text>
</comment>
<feature type="transmembrane region" description="Helical" evidence="10">
    <location>
        <begin position="6"/>
        <end position="24"/>
    </location>
</feature>
<comment type="caution">
    <text evidence="11">The sequence shown here is derived from an EMBL/GenBank/DDBJ whole genome shotgun (WGS) entry which is preliminary data.</text>
</comment>
<dbReference type="Pfam" id="PF00067">
    <property type="entry name" value="p450"/>
    <property type="match status" value="1"/>
</dbReference>
<evidence type="ECO:0000256" key="1">
    <source>
        <dbReference type="ARBA" id="ARBA00001971"/>
    </source>
</evidence>
<dbReference type="SUPFAM" id="SSF48264">
    <property type="entry name" value="Cytochrome P450"/>
    <property type="match status" value="1"/>
</dbReference>
<evidence type="ECO:0000256" key="3">
    <source>
        <dbReference type="ARBA" id="ARBA00022617"/>
    </source>
</evidence>
<keyword evidence="10" id="KW-0812">Transmembrane</keyword>
<keyword evidence="4 8" id="KW-0479">Metal-binding</keyword>
<evidence type="ECO:0000256" key="8">
    <source>
        <dbReference type="PIRSR" id="PIRSR602401-1"/>
    </source>
</evidence>
<dbReference type="GO" id="GO:0005506">
    <property type="term" value="F:iron ion binding"/>
    <property type="evidence" value="ECO:0007669"/>
    <property type="project" value="InterPro"/>
</dbReference>
<dbReference type="GO" id="GO:0020037">
    <property type="term" value="F:heme binding"/>
    <property type="evidence" value="ECO:0007669"/>
    <property type="project" value="InterPro"/>
</dbReference>
<dbReference type="Proteomes" id="UP000284375">
    <property type="component" value="Unassembled WGS sequence"/>
</dbReference>
<feature type="transmembrane region" description="Helical" evidence="10">
    <location>
        <begin position="212"/>
        <end position="232"/>
    </location>
</feature>
<dbReference type="InterPro" id="IPR002401">
    <property type="entry name" value="Cyt_P450_E_grp-I"/>
</dbReference>
<evidence type="ECO:0000313" key="11">
    <source>
        <dbReference type="EMBL" id="ROV96143.1"/>
    </source>
</evidence>
<comment type="cofactor">
    <cofactor evidence="1 8">
        <name>heme</name>
        <dbReference type="ChEBI" id="CHEBI:30413"/>
    </cofactor>
</comment>
<dbReference type="Gene3D" id="1.10.630.10">
    <property type="entry name" value="Cytochrome P450"/>
    <property type="match status" value="1"/>
</dbReference>
<keyword evidence="6 8" id="KW-0408">Iron</keyword>
<dbReference type="InterPro" id="IPR001128">
    <property type="entry name" value="Cyt_P450"/>
</dbReference>
<feature type="binding site" description="axial binding residue" evidence="8">
    <location>
        <position position="437"/>
    </location>
    <ligand>
        <name>heme</name>
        <dbReference type="ChEBI" id="CHEBI:30413"/>
    </ligand>
    <ligandPart>
        <name>Fe</name>
        <dbReference type="ChEBI" id="CHEBI:18248"/>
    </ligandPart>
</feature>
<evidence type="ECO:0000256" key="6">
    <source>
        <dbReference type="ARBA" id="ARBA00023004"/>
    </source>
</evidence>
<organism evidence="11 12">
    <name type="scientific">Cytospora chrysosperma</name>
    <name type="common">Cytospora canker fungus</name>
    <name type="synonym">Sphaeria chrysosperma</name>
    <dbReference type="NCBI Taxonomy" id="252740"/>
    <lineage>
        <taxon>Eukaryota</taxon>
        <taxon>Fungi</taxon>
        <taxon>Dikarya</taxon>
        <taxon>Ascomycota</taxon>
        <taxon>Pezizomycotina</taxon>
        <taxon>Sordariomycetes</taxon>
        <taxon>Sordariomycetidae</taxon>
        <taxon>Diaporthales</taxon>
        <taxon>Cytosporaceae</taxon>
        <taxon>Cytospora</taxon>
    </lineage>
</organism>
<protein>
    <recommendedName>
        <fullName evidence="13">Cytochrome P450</fullName>
    </recommendedName>
</protein>
<dbReference type="AlphaFoldDB" id="A0A423VYN1"/>
<dbReference type="InterPro" id="IPR050121">
    <property type="entry name" value="Cytochrome_P450_monoxygenase"/>
</dbReference>
<evidence type="ECO:0000256" key="5">
    <source>
        <dbReference type="ARBA" id="ARBA00023002"/>
    </source>
</evidence>
<dbReference type="PANTHER" id="PTHR24305:SF29">
    <property type="entry name" value="BENZOATE-PARA-HYDROXYLASE"/>
    <property type="match status" value="1"/>
</dbReference>
<dbReference type="PRINTS" id="PR00463">
    <property type="entry name" value="EP450I"/>
</dbReference>
<reference evidence="11 12" key="1">
    <citation type="submission" date="2015-09" db="EMBL/GenBank/DDBJ databases">
        <title>Host preference determinants of Valsa canker pathogens revealed by comparative genomics.</title>
        <authorList>
            <person name="Yin Z."/>
            <person name="Huang L."/>
        </authorList>
    </citation>
    <scope>NUCLEOTIDE SEQUENCE [LARGE SCALE GENOMIC DNA]</scope>
    <source>
        <strain evidence="11 12">YSFL</strain>
    </source>
</reference>
<evidence type="ECO:0000256" key="2">
    <source>
        <dbReference type="ARBA" id="ARBA00010617"/>
    </source>
</evidence>
<dbReference type="STRING" id="252740.A0A423VYN1"/>
<evidence type="ECO:0000313" key="12">
    <source>
        <dbReference type="Proteomes" id="UP000284375"/>
    </source>
</evidence>
<dbReference type="CDD" id="cd11058">
    <property type="entry name" value="CYP60B-like"/>
    <property type="match status" value="1"/>
</dbReference>
<keyword evidence="10" id="KW-0472">Membrane</keyword>
<gene>
    <name evidence="11" type="ORF">VSDG_05049</name>
</gene>
<name>A0A423VYN1_CYTCH</name>
<evidence type="ECO:0008006" key="13">
    <source>
        <dbReference type="Google" id="ProtNLM"/>
    </source>
</evidence>
<dbReference type="GO" id="GO:0004497">
    <property type="term" value="F:monooxygenase activity"/>
    <property type="evidence" value="ECO:0007669"/>
    <property type="project" value="UniProtKB-KW"/>
</dbReference>
<dbReference type="PRINTS" id="PR00385">
    <property type="entry name" value="P450"/>
</dbReference>
<dbReference type="PANTHER" id="PTHR24305">
    <property type="entry name" value="CYTOCHROME P450"/>
    <property type="match status" value="1"/>
</dbReference>
<proteinExistence type="inferred from homology"/>
<sequence length="495" mass="56971">MHAVTWGIAFVILYCIYYVVYAVYMMNWSPLAYIPGPRARKFSYLPCALASFQGRETHAVRDLHDLYGPVVRVSPDLVSFAAPTSWKDIYGYAGTKKFKKSGYRQLRPGVPDLLTANGVDHARQRAALNRAFSERALKEQEHYFQDHIDLFLERMEQRCDRGEPVNMVQWIEFLAFDIIGDLAFSSSFHCLEDQSYHPWVTILMNFFKSTHYLLTAKLLGVFFPIVLIFGPIRHLLKGQEHLRRSYQKVQERLRMEPDEGRNDFVTYITRQNHEKGGSMTIQEMEVNAALIVPAGSDTISTGIVGCLYLLLTNPEAMARLHKELDSTFKSEEEITMTRVTSLVYLKAAIDEALRMYPSIPGDLRREIPQGGAVVCDNFIPQGTIISVYTFAISNIASNFAQPQRFCPERWLASERPEWAKGDHLEACQPFSIGPRNCIGMPLAYAETKLILARLLYRFDLELLDNVFELEKQRVYIMWDKPPLRVRLTRRVQRNC</sequence>
<keyword evidence="12" id="KW-1185">Reference proteome</keyword>
<dbReference type="PROSITE" id="PS00086">
    <property type="entry name" value="CYTOCHROME_P450"/>
    <property type="match status" value="1"/>
</dbReference>
<keyword evidence="10" id="KW-1133">Transmembrane helix</keyword>
<accession>A0A423VYN1</accession>
<dbReference type="InterPro" id="IPR036396">
    <property type="entry name" value="Cyt_P450_sf"/>
</dbReference>
<dbReference type="GO" id="GO:0016705">
    <property type="term" value="F:oxidoreductase activity, acting on paired donors, with incorporation or reduction of molecular oxygen"/>
    <property type="evidence" value="ECO:0007669"/>
    <property type="project" value="InterPro"/>
</dbReference>
<dbReference type="OrthoDB" id="1470350at2759"/>